<dbReference type="CDD" id="cd08966">
    <property type="entry name" value="EcFpg-like_N"/>
    <property type="match status" value="1"/>
</dbReference>
<feature type="active site" description="Proton donor" evidence="15">
    <location>
        <position position="3"/>
    </location>
</feature>
<keyword evidence="13 15" id="KW-0326">Glycosidase</keyword>
<dbReference type="EC" id="3.2.2.23" evidence="15"/>
<name>A0ABW2P7K7_9ACTN</name>
<evidence type="ECO:0000256" key="15">
    <source>
        <dbReference type="HAMAP-Rule" id="MF_00103"/>
    </source>
</evidence>
<accession>A0ABW2P7K7</accession>
<dbReference type="InterPro" id="IPR035937">
    <property type="entry name" value="FPG_N"/>
</dbReference>
<evidence type="ECO:0000256" key="1">
    <source>
        <dbReference type="ARBA" id="ARBA00001668"/>
    </source>
</evidence>
<evidence type="ECO:0000256" key="3">
    <source>
        <dbReference type="ARBA" id="ARBA00011245"/>
    </source>
</evidence>
<feature type="binding site" evidence="15">
    <location>
        <position position="154"/>
    </location>
    <ligand>
        <name>DNA</name>
        <dbReference type="ChEBI" id="CHEBI:16991"/>
    </ligand>
</feature>
<dbReference type="Proteomes" id="UP001596496">
    <property type="component" value="Unassembled WGS sequence"/>
</dbReference>
<feature type="domain" description="Formamidopyrimidine-DNA glycosylase catalytic" evidence="18">
    <location>
        <begin position="2"/>
        <end position="157"/>
    </location>
</feature>
<dbReference type="NCBIfam" id="TIGR00577">
    <property type="entry name" value="fpg"/>
    <property type="match status" value="1"/>
</dbReference>
<comment type="catalytic activity">
    <reaction evidence="1 15">
        <text>Hydrolysis of DNA containing ring-opened 7-methylguanine residues, releasing 2,6-diamino-4-hydroxy-5-(N-methyl)formamidopyrimidine.</text>
        <dbReference type="EC" id="3.2.2.23"/>
    </reaction>
</comment>
<evidence type="ECO:0000259" key="17">
    <source>
        <dbReference type="PROSITE" id="PS51066"/>
    </source>
</evidence>
<keyword evidence="5 15" id="KW-0227">DNA damage</keyword>
<keyword evidence="12 15" id="KW-0511">Multifunctional enzyme</keyword>
<dbReference type="EMBL" id="JBHTCG010000019">
    <property type="protein sequence ID" value="MFC7385586.1"/>
    <property type="molecule type" value="Genomic_DNA"/>
</dbReference>
<evidence type="ECO:0000256" key="11">
    <source>
        <dbReference type="ARBA" id="ARBA00023239"/>
    </source>
</evidence>
<keyword evidence="20" id="KW-1185">Reference proteome</keyword>
<evidence type="ECO:0000256" key="2">
    <source>
        <dbReference type="ARBA" id="ARBA00009409"/>
    </source>
</evidence>
<dbReference type="SMART" id="SM00898">
    <property type="entry name" value="Fapy_DNA_glyco"/>
    <property type="match status" value="1"/>
</dbReference>
<dbReference type="InterPro" id="IPR020629">
    <property type="entry name" value="FPG_Glyclase"/>
</dbReference>
<evidence type="ECO:0000259" key="18">
    <source>
        <dbReference type="PROSITE" id="PS51068"/>
    </source>
</evidence>
<dbReference type="InterPro" id="IPR000214">
    <property type="entry name" value="Znf_DNA_glyclase/AP_lyase"/>
</dbReference>
<dbReference type="Gene3D" id="1.10.8.50">
    <property type="match status" value="1"/>
</dbReference>
<comment type="cofactor">
    <cofactor evidence="15">
        <name>Zn(2+)</name>
        <dbReference type="ChEBI" id="CHEBI:29105"/>
    </cofactor>
    <text evidence="15">Binds 1 zinc ion per subunit.</text>
</comment>
<dbReference type="Pfam" id="PF06827">
    <property type="entry name" value="zf-FPG_IleRS"/>
    <property type="match status" value="1"/>
</dbReference>
<feature type="active site" description="Proton donor; for beta-elimination activity" evidence="15">
    <location>
        <position position="61"/>
    </location>
</feature>
<evidence type="ECO:0000256" key="5">
    <source>
        <dbReference type="ARBA" id="ARBA00022763"/>
    </source>
</evidence>
<keyword evidence="7 15" id="KW-0378">Hydrolase</keyword>
<keyword evidence="9 15" id="KW-0238">DNA-binding</keyword>
<keyword evidence="10 15" id="KW-0234">DNA repair</keyword>
<comment type="subunit">
    <text evidence="3 15">Monomer.</text>
</comment>
<comment type="caution">
    <text evidence="19">The sequence shown here is derived from an EMBL/GenBank/DDBJ whole genome shotgun (WGS) entry which is preliminary data.</text>
</comment>
<dbReference type="PANTHER" id="PTHR22993:SF9">
    <property type="entry name" value="FORMAMIDOPYRIMIDINE-DNA GLYCOSYLASE"/>
    <property type="match status" value="1"/>
</dbReference>
<dbReference type="NCBIfam" id="NF002211">
    <property type="entry name" value="PRK01103.1"/>
    <property type="match status" value="1"/>
</dbReference>
<feature type="region of interest" description="Disordered" evidence="16">
    <location>
        <begin position="76"/>
        <end position="106"/>
    </location>
</feature>
<evidence type="ECO:0000256" key="14">
    <source>
        <dbReference type="ARBA" id="ARBA00044632"/>
    </source>
</evidence>
<evidence type="ECO:0000256" key="6">
    <source>
        <dbReference type="ARBA" id="ARBA00022771"/>
    </source>
</evidence>
<dbReference type="Pfam" id="PF06831">
    <property type="entry name" value="H2TH"/>
    <property type="match status" value="1"/>
</dbReference>
<evidence type="ECO:0000256" key="12">
    <source>
        <dbReference type="ARBA" id="ARBA00023268"/>
    </source>
</evidence>
<proteinExistence type="inferred from homology"/>
<keyword evidence="6 15" id="KW-0863">Zinc-finger</keyword>
<evidence type="ECO:0000256" key="4">
    <source>
        <dbReference type="ARBA" id="ARBA00022723"/>
    </source>
</evidence>
<evidence type="ECO:0000256" key="9">
    <source>
        <dbReference type="ARBA" id="ARBA00023125"/>
    </source>
</evidence>
<feature type="domain" description="FPG-type" evidence="17">
    <location>
        <begin position="285"/>
        <end position="319"/>
    </location>
</feature>
<reference evidence="20" key="1">
    <citation type="journal article" date="2019" name="Int. J. Syst. Evol. Microbiol.">
        <title>The Global Catalogue of Microorganisms (GCM) 10K type strain sequencing project: providing services to taxonomists for standard genome sequencing and annotation.</title>
        <authorList>
            <consortium name="The Broad Institute Genomics Platform"/>
            <consortium name="The Broad Institute Genome Sequencing Center for Infectious Disease"/>
            <person name="Wu L."/>
            <person name="Ma J."/>
        </authorList>
    </citation>
    <scope>NUCLEOTIDE SEQUENCE [LARGE SCALE GENOMIC DNA]</scope>
    <source>
        <strain evidence="20">CECT 7649</strain>
    </source>
</reference>
<dbReference type="EC" id="4.2.99.18" evidence="15"/>
<comment type="function">
    <text evidence="15">Involved in base excision repair of DNA damaged by oxidation or by mutagenic agents. Acts as DNA glycosylase that recognizes and removes damaged bases. Has a preference for oxidized purines, such as 7,8-dihydro-8-oxoguanine (8-oxoG). Has AP (apurinic/apyrimidinic) lyase activity and introduces nicks in the DNA strand. Cleaves the DNA backbone by beta-delta elimination to generate a single-strand break at the site of the removed base with both 3'- and 5'-phosphates.</text>
</comment>
<feature type="active site" description="Schiff-base intermediate with DNA" evidence="15">
    <location>
        <position position="2"/>
    </location>
</feature>
<dbReference type="GO" id="GO:0008534">
    <property type="term" value="F:oxidized purine nucleobase lesion DNA N-glycosylase activity"/>
    <property type="evidence" value="ECO:0007669"/>
    <property type="project" value="UniProtKB-EC"/>
</dbReference>
<dbReference type="Gene3D" id="3.20.190.10">
    <property type="entry name" value="MutM-like, N-terminal"/>
    <property type="match status" value="1"/>
</dbReference>
<evidence type="ECO:0000256" key="13">
    <source>
        <dbReference type="ARBA" id="ARBA00023295"/>
    </source>
</evidence>
<dbReference type="GO" id="GO:0140078">
    <property type="term" value="F:class I DNA-(apurinic or apyrimidinic site) endonuclease activity"/>
    <property type="evidence" value="ECO:0007669"/>
    <property type="project" value="UniProtKB-EC"/>
</dbReference>
<comment type="similarity">
    <text evidence="2 15">Belongs to the FPG family.</text>
</comment>
<protein>
    <recommendedName>
        <fullName evidence="15">Formamidopyrimidine-DNA glycosylase</fullName>
        <shortName evidence="15">Fapy-DNA glycosylase</shortName>
        <ecNumber evidence="15">3.2.2.23</ecNumber>
    </recommendedName>
    <alternativeName>
        <fullName evidence="15">DNA-(apurinic or apyrimidinic site) lyase MutM</fullName>
        <shortName evidence="15">AP lyase MutM</shortName>
        <ecNumber evidence="15">4.2.99.18</ecNumber>
    </alternativeName>
</protein>
<dbReference type="SUPFAM" id="SSF46946">
    <property type="entry name" value="S13-like H2TH domain"/>
    <property type="match status" value="1"/>
</dbReference>
<evidence type="ECO:0000313" key="20">
    <source>
        <dbReference type="Proteomes" id="UP001596496"/>
    </source>
</evidence>
<dbReference type="PROSITE" id="PS51068">
    <property type="entry name" value="FPG_CAT"/>
    <property type="match status" value="1"/>
</dbReference>
<dbReference type="InterPro" id="IPR010979">
    <property type="entry name" value="Ribosomal_uS13-like_H2TH"/>
</dbReference>
<dbReference type="PROSITE" id="PS51066">
    <property type="entry name" value="ZF_FPG_2"/>
    <property type="match status" value="1"/>
</dbReference>
<evidence type="ECO:0000256" key="10">
    <source>
        <dbReference type="ARBA" id="ARBA00023204"/>
    </source>
</evidence>
<evidence type="ECO:0000256" key="16">
    <source>
        <dbReference type="SAM" id="MobiDB-lite"/>
    </source>
</evidence>
<dbReference type="RefSeq" id="WP_380829486.1">
    <property type="nucleotide sequence ID" value="NZ_JBHTCG010000019.1"/>
</dbReference>
<organism evidence="19 20">
    <name type="scientific">Sphaerisporangium rhizosphaerae</name>
    <dbReference type="NCBI Taxonomy" id="2269375"/>
    <lineage>
        <taxon>Bacteria</taxon>
        <taxon>Bacillati</taxon>
        <taxon>Actinomycetota</taxon>
        <taxon>Actinomycetes</taxon>
        <taxon>Streptosporangiales</taxon>
        <taxon>Streptosporangiaceae</taxon>
        <taxon>Sphaerisporangium</taxon>
    </lineage>
</organism>
<dbReference type="SMART" id="SM01232">
    <property type="entry name" value="H2TH"/>
    <property type="match status" value="1"/>
</dbReference>
<dbReference type="Pfam" id="PF01149">
    <property type="entry name" value="Fapy_DNA_glyco"/>
    <property type="match status" value="1"/>
</dbReference>
<evidence type="ECO:0000256" key="7">
    <source>
        <dbReference type="ARBA" id="ARBA00022801"/>
    </source>
</evidence>
<dbReference type="InterPro" id="IPR012319">
    <property type="entry name" value="FPG_cat"/>
</dbReference>
<dbReference type="InterPro" id="IPR015886">
    <property type="entry name" value="H2TH_FPG"/>
</dbReference>
<keyword evidence="8 15" id="KW-0862">Zinc</keyword>
<feature type="binding site" evidence="15">
    <location>
        <position position="134"/>
    </location>
    <ligand>
        <name>DNA</name>
        <dbReference type="ChEBI" id="CHEBI:16991"/>
    </ligand>
</feature>
<keyword evidence="11 15" id="KW-0456">Lyase</keyword>
<dbReference type="SUPFAM" id="SSF81624">
    <property type="entry name" value="N-terminal domain of MutM-like DNA repair proteins"/>
    <property type="match status" value="1"/>
</dbReference>
<dbReference type="PANTHER" id="PTHR22993">
    <property type="entry name" value="FORMAMIDOPYRIMIDINE-DNA GLYCOSYLASE"/>
    <property type="match status" value="1"/>
</dbReference>
<evidence type="ECO:0000313" key="19">
    <source>
        <dbReference type="EMBL" id="MFC7385586.1"/>
    </source>
</evidence>
<dbReference type="InterPro" id="IPR010663">
    <property type="entry name" value="Znf_FPG/IleRS"/>
</dbReference>
<dbReference type="SUPFAM" id="SSF57716">
    <property type="entry name" value="Glucocorticoid receptor-like (DNA-binding domain)"/>
    <property type="match status" value="1"/>
</dbReference>
<gene>
    <name evidence="15 19" type="primary">mutM</name>
    <name evidence="15" type="synonym">fpg</name>
    <name evidence="19" type="ORF">ACFQSB_25495</name>
</gene>
<feature type="active site" description="Proton donor; for delta-elimination activity" evidence="15">
    <location>
        <position position="309"/>
    </location>
</feature>
<sequence length="323" mass="34779">MPELPEVEVVRRGLERWVAGRTIAFAEVLHPRAIRRHAPGSAEFAGRLAGRTLVSAERRGKYLWLPLAEALNGSEAPAGGSADLPQDSGDAGADLPQAGPAGEARHGASEALLAHLGMSGQLLVVDPGSPLEKHLRVRLGFSDGGPELRFVDQRTFGHVLVAPLLPLERPVPEPIAHIAPDPLEEAFDEEMFAMRLATRQTEVKRALLDQSLISGVGNIYADESLWRAGLHGGVPTRSLSRRKVEELLAAARAVMTEALGQGGTSFDSLYVNVNGESGYFDRSLNVYGREGEPCPRCGAPVVREAFMNRSSYSCPRCQPRVAT</sequence>
<comment type="catalytic activity">
    <reaction evidence="14 15">
        <text>2'-deoxyribonucleotide-(2'-deoxyribose 5'-phosphate)-2'-deoxyribonucleotide-DNA = a 3'-end 2'-deoxyribonucleotide-(2,3-dehydro-2,3-deoxyribose 5'-phosphate)-DNA + a 5'-end 5'-phospho-2'-deoxyribonucleoside-DNA + H(+)</text>
        <dbReference type="Rhea" id="RHEA:66592"/>
        <dbReference type="Rhea" id="RHEA-COMP:13180"/>
        <dbReference type="Rhea" id="RHEA-COMP:16897"/>
        <dbReference type="Rhea" id="RHEA-COMP:17067"/>
        <dbReference type="ChEBI" id="CHEBI:15378"/>
        <dbReference type="ChEBI" id="CHEBI:136412"/>
        <dbReference type="ChEBI" id="CHEBI:157695"/>
        <dbReference type="ChEBI" id="CHEBI:167181"/>
        <dbReference type="EC" id="4.2.99.18"/>
    </reaction>
</comment>
<evidence type="ECO:0000256" key="8">
    <source>
        <dbReference type="ARBA" id="ARBA00022833"/>
    </source>
</evidence>
<dbReference type="HAMAP" id="MF_00103">
    <property type="entry name" value="Fapy_DNA_glycosyl"/>
    <property type="match status" value="1"/>
</dbReference>
<feature type="binding site" evidence="15">
    <location>
        <position position="199"/>
    </location>
    <ligand>
        <name>DNA</name>
        <dbReference type="ChEBI" id="CHEBI:16991"/>
    </ligand>
</feature>
<keyword evidence="4 15" id="KW-0479">Metal-binding</keyword>